<reference evidence="1" key="1">
    <citation type="submission" date="2017-10" db="EMBL/GenBank/DDBJ databases">
        <title>Genome sequence of cellulolytic Lachnospiraceae bacterium XHS1971 isolated from hotspring sediment.</title>
        <authorList>
            <person name="Vasudevan G."/>
            <person name="Joshi A.J."/>
            <person name="Hivarkar S."/>
            <person name="Lanjekar V.B."/>
            <person name="Dhakephalkar P.K."/>
            <person name="Dagar S."/>
        </authorList>
    </citation>
    <scope>NUCLEOTIDE SEQUENCE</scope>
    <source>
        <strain evidence="1">XHS1971</strain>
    </source>
</reference>
<proteinExistence type="predicted"/>
<protein>
    <submittedName>
        <fullName evidence="1">Shikimate dehydrogenase</fullName>
    </submittedName>
</protein>
<comment type="caution">
    <text evidence="1">The sequence shown here is derived from an EMBL/GenBank/DDBJ whole genome shotgun (WGS) entry which is preliminary data.</text>
</comment>
<evidence type="ECO:0000313" key="1">
    <source>
        <dbReference type="EMBL" id="PHV72347.1"/>
    </source>
</evidence>
<accession>A0AC61DLH9</accession>
<organism evidence="1 2">
    <name type="scientific">Sporanaerobium hydrogeniformans</name>
    <dbReference type="NCBI Taxonomy" id="3072179"/>
    <lineage>
        <taxon>Bacteria</taxon>
        <taxon>Bacillati</taxon>
        <taxon>Bacillota</taxon>
        <taxon>Clostridia</taxon>
        <taxon>Lachnospirales</taxon>
        <taxon>Lachnospiraceae</taxon>
        <taxon>Sporanaerobium</taxon>
    </lineage>
</organism>
<keyword evidence="2" id="KW-1185">Reference proteome</keyword>
<evidence type="ECO:0000313" key="2">
    <source>
        <dbReference type="Proteomes" id="UP000224460"/>
    </source>
</evidence>
<name>A0AC61DLH9_9FIRM</name>
<dbReference type="Proteomes" id="UP000224460">
    <property type="component" value="Unassembled WGS sequence"/>
</dbReference>
<gene>
    <name evidence="1" type="primary">aroE</name>
    <name evidence="1" type="ORF">CS063_02395</name>
</gene>
<dbReference type="EMBL" id="PEDL01000001">
    <property type="protein sequence ID" value="PHV72347.1"/>
    <property type="molecule type" value="Genomic_DNA"/>
</dbReference>
<sequence>MKNNVQSITGKYAVCGVIGDPITHTLSPRIHNALAFAYHLPSIYVPYPVKKEKLGEAIKGAHALGIKGLNATMPHKQELFKYVHKVDVSAERVGAINTLVYEEGGYIGYNTDAVGLFMALKERGIEWKGKNVAIIGSGGAAYATYVAVAEEASSIHLFNRTRANLEKLKSHMEAYYEVPTFLYEMDTPCETHFDMVIQTTGIGMGIYEGQMPTCTEQVLKHAGVAVDLIYAPKETAFLKVAKAKGCLCENGFGMLFYQAVKAFEWMHGITCKEEWNQQIKKQMIQDLHL</sequence>